<keyword evidence="3" id="KW-1185">Reference proteome</keyword>
<evidence type="ECO:0000256" key="1">
    <source>
        <dbReference type="SAM" id="MobiDB-lite"/>
    </source>
</evidence>
<feature type="region of interest" description="Disordered" evidence="1">
    <location>
        <begin position="1"/>
        <end position="20"/>
    </location>
</feature>
<reference evidence="2 3" key="1">
    <citation type="submission" date="2019-07" db="EMBL/GenBank/DDBJ databases">
        <title>Tomitella cavernea sp. nov., an actinomycete isolated from soil.</title>
        <authorList>
            <person name="Cheng J."/>
        </authorList>
    </citation>
    <scope>NUCLEOTIDE SEQUENCE [LARGE SCALE GENOMIC DNA]</scope>
    <source>
        <strain evidence="2 3">HY188</strain>
    </source>
</reference>
<organism evidence="2 3">
    <name type="scientific">Tomitella fengzijianii</name>
    <dbReference type="NCBI Taxonomy" id="2597660"/>
    <lineage>
        <taxon>Bacteria</taxon>
        <taxon>Bacillati</taxon>
        <taxon>Actinomycetota</taxon>
        <taxon>Actinomycetes</taxon>
        <taxon>Mycobacteriales</taxon>
        <taxon>Tomitella</taxon>
    </lineage>
</organism>
<protein>
    <submittedName>
        <fullName evidence="2">Uncharacterized protein</fullName>
    </submittedName>
</protein>
<gene>
    <name evidence="2" type="ORF">FO059_02005</name>
</gene>
<evidence type="ECO:0000313" key="2">
    <source>
        <dbReference type="EMBL" id="QDQ96343.1"/>
    </source>
</evidence>
<dbReference type="Proteomes" id="UP000317344">
    <property type="component" value="Chromosome"/>
</dbReference>
<dbReference type="KEGG" id="toy:FO059_02005"/>
<accession>A0A516WZV6</accession>
<dbReference type="RefSeq" id="WP_143905924.1">
    <property type="nucleotide sequence ID" value="NZ_CP041765.1"/>
</dbReference>
<name>A0A516WZV6_9ACTN</name>
<proteinExistence type="predicted"/>
<sequence length="624" mass="67170">MSIGWHSQPFPPSGASTAEGIRNQLGRPALNMLTVLVREAAQNSSDAALGGHQVRFTIDLEELSTTVAPRWRDTLLRGAPSNDQLPLRKSLQNRIRVLSVTDRGTRGLGGPTRADNAVTTDNDFVAFVRNAGEPRNVDLGGGTYGFGKGIFFLLSRCGTVLIYTRCRVGRGRFQTRLIVCSLWYSYTQGEGESGCRFTGRHWWGDTSGEVLEPLIDDEADRVARSLGLREFTGEETGTTISIIDPILDFDEDDEDRSADSAARWMADAIAWNLWPKMITHTQQPKPAMLFTVHRNGADVNIPDPAQTSPLHMFVSAFRSLKEGKSTEIRALRPKKLLGEAHIDKRFSQHFEASDLAEENGFGRTCNHICLMRSPELVVKYHRGPQTGSGSVGYAGVFRADDAVDDVFAQAEPPTHDDWVPANLEGHARTFVRVAFTRLKEQANTYIEPVADAPAGAAASVPLGDVSRRFADLVAGASPQPVVAGDSGRAGAETGKSGSNGAGAPQTTARHRAATSRPRVSYDGDPVFGEHSGRLVVIQKFRVSCSDEVVVSAKLSVTLPGAREKDAPAGAAVPTVVGWTREDGGGFTSLQELTHPGDDSPRLLLVAPAPDAGTSIAITANRAEA</sequence>
<dbReference type="EMBL" id="CP041765">
    <property type="protein sequence ID" value="QDQ96343.1"/>
    <property type="molecule type" value="Genomic_DNA"/>
</dbReference>
<dbReference type="AlphaFoldDB" id="A0A516WZV6"/>
<dbReference type="OrthoDB" id="3267770at2"/>
<feature type="region of interest" description="Disordered" evidence="1">
    <location>
        <begin position="480"/>
        <end position="524"/>
    </location>
</feature>
<reference evidence="2 3" key="2">
    <citation type="submission" date="2019-07" db="EMBL/GenBank/DDBJ databases">
        <authorList>
            <person name="Huang Y."/>
        </authorList>
    </citation>
    <scope>NUCLEOTIDE SEQUENCE [LARGE SCALE GENOMIC DNA]</scope>
    <source>
        <strain evidence="2 3">HY188</strain>
    </source>
</reference>
<evidence type="ECO:0000313" key="3">
    <source>
        <dbReference type="Proteomes" id="UP000317344"/>
    </source>
</evidence>